<accession>A0A5J5FWF3</accession>
<keyword evidence="2" id="KW-0472">Membrane</keyword>
<keyword evidence="2" id="KW-1133">Transmembrane helix</keyword>
<proteinExistence type="predicted"/>
<reference evidence="3 4" key="1">
    <citation type="submission" date="2019-09" db="EMBL/GenBank/DDBJ databases">
        <title>Bacillus ochoae sp. nov., Paenibacillus whitsoniae sp. nov., Paenibacillus spiritus sp. nov. Isolated from the Mars Exploration Rover during spacecraft assembly.</title>
        <authorList>
            <person name="Seuylemezian A."/>
            <person name="Vaishampayan P."/>
        </authorList>
    </citation>
    <scope>NUCLEOTIDE SEQUENCE [LARGE SCALE GENOMIC DNA]</scope>
    <source>
        <strain evidence="3 4">MER_111</strain>
    </source>
</reference>
<organism evidence="3 4">
    <name type="scientific">Paenibacillus spiritus</name>
    <dbReference type="NCBI Taxonomy" id="2496557"/>
    <lineage>
        <taxon>Bacteria</taxon>
        <taxon>Bacillati</taxon>
        <taxon>Bacillota</taxon>
        <taxon>Bacilli</taxon>
        <taxon>Bacillales</taxon>
        <taxon>Paenibacillaceae</taxon>
        <taxon>Paenibacillus</taxon>
    </lineage>
</organism>
<evidence type="ECO:0000313" key="4">
    <source>
        <dbReference type="Proteomes" id="UP000367750"/>
    </source>
</evidence>
<evidence type="ECO:0000313" key="3">
    <source>
        <dbReference type="EMBL" id="KAA8997950.1"/>
    </source>
</evidence>
<evidence type="ECO:0000256" key="1">
    <source>
        <dbReference type="SAM" id="MobiDB-lite"/>
    </source>
</evidence>
<name>A0A5J5FWF3_9BACL</name>
<dbReference type="RefSeq" id="WP_150459450.1">
    <property type="nucleotide sequence ID" value="NZ_VYKK01000028.1"/>
</dbReference>
<dbReference type="Proteomes" id="UP000367750">
    <property type="component" value="Unassembled WGS sequence"/>
</dbReference>
<gene>
    <name evidence="3" type="ORF">F4V43_16990</name>
</gene>
<dbReference type="OrthoDB" id="2349072at2"/>
<dbReference type="AlphaFoldDB" id="A0A5J5FWF3"/>
<dbReference type="EMBL" id="VYKK01000028">
    <property type="protein sequence ID" value="KAA8997950.1"/>
    <property type="molecule type" value="Genomic_DNA"/>
</dbReference>
<feature type="transmembrane region" description="Helical" evidence="2">
    <location>
        <begin position="24"/>
        <end position="49"/>
    </location>
</feature>
<keyword evidence="2" id="KW-0812">Transmembrane</keyword>
<sequence length="613" mass="66825">MRKNQAEVRKTRSRRDRRLCSEEGSALVLVMFIVLLLTILGMGVLSAAMNGAIRTETRENDVQSLHLAEKGLDEATAYIQAQLAPLEDLNPDELQDILSTLDKKGLHVSTELGAGSSGTIEDIQYSGKQTVTDTNQQTRQYYIDVKASAMVNGVKRTLQQRITIDSYPDFLKYAFGSEHDVILNGAPLLKGNVYAGNELIVSDMAHYTYHGTSGLSEPTIYPKVTKQDEAAAGGGEVHVQSLSRIRYKEGVNDPVSLTDSKDMKDTANRILGIDPDQIKIREQKKFVQINVEESVVDKLVEAYSPVLGLEKSGEKSLAAELSAAYKNGSLNGWLNADSHLRELTAGPPPQKPKQGETESDDDYRKTIDRYNAELAAYKNTFMNISQSGLVKGNVTIDGVDYAGIGFTDSAKGTVAGTTPKWLIINGDLNIRNAKSSFISVRGNLLVTGNVNIEGKVAFDSTVFVLGRTTVQDAVIDGIGTGTGKKELVLISKGPVLVNRIDSFTNVEPSEMNAFFYTDDTADLYGVGSIFWLRGGFFAKGNLTVNAVRGSAQEPVPAPQGASLIFTEPQSASLRERFRVIYNHEIYTHQQSSLPRVRKVNISVGPLHLVPSGE</sequence>
<protein>
    <recommendedName>
        <fullName evidence="5">Type 4 fimbrial biogenesis protein PilX N-terminal domain-containing protein</fullName>
    </recommendedName>
</protein>
<keyword evidence="4" id="KW-1185">Reference proteome</keyword>
<comment type="caution">
    <text evidence="3">The sequence shown here is derived from an EMBL/GenBank/DDBJ whole genome shotgun (WGS) entry which is preliminary data.</text>
</comment>
<evidence type="ECO:0000256" key="2">
    <source>
        <dbReference type="SAM" id="Phobius"/>
    </source>
</evidence>
<feature type="region of interest" description="Disordered" evidence="1">
    <location>
        <begin position="341"/>
        <end position="363"/>
    </location>
</feature>
<evidence type="ECO:0008006" key="5">
    <source>
        <dbReference type="Google" id="ProtNLM"/>
    </source>
</evidence>